<feature type="chain" id="PRO_5047032747" evidence="13">
    <location>
        <begin position="23"/>
        <end position="716"/>
    </location>
</feature>
<dbReference type="Pfam" id="PF00593">
    <property type="entry name" value="TonB_dep_Rec_b-barrel"/>
    <property type="match status" value="1"/>
</dbReference>
<evidence type="ECO:0000256" key="12">
    <source>
        <dbReference type="RuleBase" id="RU003357"/>
    </source>
</evidence>
<proteinExistence type="inferred from homology"/>
<dbReference type="Pfam" id="PF07715">
    <property type="entry name" value="Plug"/>
    <property type="match status" value="1"/>
</dbReference>
<evidence type="ECO:0000256" key="13">
    <source>
        <dbReference type="SAM" id="SignalP"/>
    </source>
</evidence>
<evidence type="ECO:0000313" key="17">
    <source>
        <dbReference type="Proteomes" id="UP000785613"/>
    </source>
</evidence>
<name>A0ABX0LWP4_9BURK</name>
<dbReference type="InterPro" id="IPR039426">
    <property type="entry name" value="TonB-dep_rcpt-like"/>
</dbReference>
<comment type="subcellular location">
    <subcellularLocation>
        <location evidence="1 11">Cell outer membrane</location>
        <topology evidence="1 11">Multi-pass membrane protein</topology>
    </subcellularLocation>
</comment>
<dbReference type="InterPro" id="IPR012910">
    <property type="entry name" value="Plug_dom"/>
</dbReference>
<evidence type="ECO:0000259" key="14">
    <source>
        <dbReference type="Pfam" id="PF00593"/>
    </source>
</evidence>
<evidence type="ECO:0000256" key="9">
    <source>
        <dbReference type="ARBA" id="ARBA00023170"/>
    </source>
</evidence>
<dbReference type="Proteomes" id="UP000785613">
    <property type="component" value="Unassembled WGS sequence"/>
</dbReference>
<sequence length="716" mass="78968">MPNYRACAFAALPALLACPAYAADAPQATPQSVEIKGEAGKYNARRDDTAAKVVVTEAEIAKYGDTSLTDVLKRQAGITLDGAPGQGGGIRMRGLGNGYTQILINGEAATPGFSIDSLAPSLIEKIEISRTATADTSTQAIAGSINIILRKSVKAGRREAKVTLGTADVAKTLNSSLMIADKLKDFSYSVGANFNALNFNQDPDIVEQEDDGQGHLTALRRATRADATQRRMMSLAPRLQWALDGGSTLVSQSLFNFSRVTRNAPRSWNIELGEPPQILRDKLNSRVDQTLLKSDLTWTRRIDPQSQLELKGGGTLLDGDARFAELGFGGNGATVLDRISTVDERQSGGTFGGKYRTQLIDKHTFVAGWDLARTKRHETQLRTERQLGQALSDATQYRSVVDRAALFAQDEWTIDPKLSFYLGLRWESIRTRSTGNDFSPVENRSNVISPILQTLWKLPNSDKDQVRLALSRTYKAVEPAQLVPRLVRALENSSVTPDLSGNPLLKPELAWGLDASYEHYFTEDSLISISAYTKRIDDFIRPNLRFNGERWVLAPTNDGRARTHGVEIETKFPLKLMWNQAPAIDVRFSLARNWSSVDQVPGPDNRFADQTPVSATTGLDYQASPTFSAGGTFTFSNGGPLQISRTQFTYATVRRDLDLYALWKLNPRYQARLSVMNLLGQSYRFVNGYRDGSGSHQLSTEYPVSPLLRITLETVF</sequence>
<feature type="domain" description="TonB-dependent receptor-like beta-barrel" evidence="14">
    <location>
        <begin position="251"/>
        <end position="678"/>
    </location>
</feature>
<feature type="domain" description="TonB-dependent receptor plug" evidence="15">
    <location>
        <begin position="47"/>
        <end position="143"/>
    </location>
</feature>
<keyword evidence="5 11" id="KW-0812">Transmembrane</keyword>
<keyword evidence="3 11" id="KW-0813">Transport</keyword>
<dbReference type="PANTHER" id="PTHR30069:SF29">
    <property type="entry name" value="HEMOGLOBIN AND HEMOGLOBIN-HAPTOGLOBIN-BINDING PROTEIN 1-RELATED"/>
    <property type="match status" value="1"/>
</dbReference>
<evidence type="ECO:0000256" key="5">
    <source>
        <dbReference type="ARBA" id="ARBA00022692"/>
    </source>
</evidence>
<dbReference type="InterPro" id="IPR037066">
    <property type="entry name" value="Plug_dom_sf"/>
</dbReference>
<keyword evidence="10 11" id="KW-0998">Cell outer membrane</keyword>
<keyword evidence="6 13" id="KW-0732">Signal</keyword>
<evidence type="ECO:0000256" key="4">
    <source>
        <dbReference type="ARBA" id="ARBA00022452"/>
    </source>
</evidence>
<evidence type="ECO:0000256" key="1">
    <source>
        <dbReference type="ARBA" id="ARBA00004571"/>
    </source>
</evidence>
<evidence type="ECO:0000256" key="3">
    <source>
        <dbReference type="ARBA" id="ARBA00022448"/>
    </source>
</evidence>
<dbReference type="Gene3D" id="2.170.130.10">
    <property type="entry name" value="TonB-dependent receptor, plug domain"/>
    <property type="match status" value="1"/>
</dbReference>
<evidence type="ECO:0000256" key="6">
    <source>
        <dbReference type="ARBA" id="ARBA00022729"/>
    </source>
</evidence>
<accession>A0ABX0LWP4</accession>
<evidence type="ECO:0000256" key="11">
    <source>
        <dbReference type="PROSITE-ProRule" id="PRU01360"/>
    </source>
</evidence>
<keyword evidence="9 16" id="KW-0675">Receptor</keyword>
<dbReference type="SUPFAM" id="SSF56935">
    <property type="entry name" value="Porins"/>
    <property type="match status" value="1"/>
</dbReference>
<protein>
    <submittedName>
        <fullName evidence="16">TonB-dependent receptor plug domain-containing protein</fullName>
    </submittedName>
</protein>
<comment type="similarity">
    <text evidence="2 11 12">Belongs to the TonB-dependent receptor family.</text>
</comment>
<evidence type="ECO:0000256" key="7">
    <source>
        <dbReference type="ARBA" id="ARBA00023077"/>
    </source>
</evidence>
<gene>
    <name evidence="16" type="ORF">F0185_19780</name>
</gene>
<organism evidence="16 17">
    <name type="scientific">Massilia rubra</name>
    <dbReference type="NCBI Taxonomy" id="2607910"/>
    <lineage>
        <taxon>Bacteria</taxon>
        <taxon>Pseudomonadati</taxon>
        <taxon>Pseudomonadota</taxon>
        <taxon>Betaproteobacteria</taxon>
        <taxon>Burkholderiales</taxon>
        <taxon>Oxalobacteraceae</taxon>
        <taxon>Telluria group</taxon>
        <taxon>Massilia</taxon>
    </lineage>
</organism>
<comment type="caution">
    <text evidence="16">The sequence shown here is derived from an EMBL/GenBank/DDBJ whole genome shotgun (WGS) entry which is preliminary data.</text>
</comment>
<dbReference type="EMBL" id="VUYU01000013">
    <property type="protein sequence ID" value="NHZ35809.1"/>
    <property type="molecule type" value="Genomic_DNA"/>
</dbReference>
<keyword evidence="7 12" id="KW-0798">TonB box</keyword>
<reference evidence="16 17" key="1">
    <citation type="submission" date="2019-09" db="EMBL/GenBank/DDBJ databases">
        <title>Taxonomy of Antarctic Massilia spp.: description of Massilia rubra sp. nov., Massilia aquatica sp. nov., Massilia mucilaginosa sp. nov., Massilia frigida sp. nov. isolated from streams, lakes and regoliths.</title>
        <authorList>
            <person name="Holochova P."/>
            <person name="Sedlacek I."/>
            <person name="Kralova S."/>
            <person name="Maslanova I."/>
            <person name="Busse H.-J."/>
            <person name="Stankova E."/>
            <person name="Vrbovska V."/>
            <person name="Kovarovic V."/>
            <person name="Bartak M."/>
            <person name="Svec P."/>
            <person name="Pantucek R."/>
        </authorList>
    </citation>
    <scope>NUCLEOTIDE SEQUENCE [LARGE SCALE GENOMIC DNA]</scope>
    <source>
        <strain evidence="16 17">CCM 8692</strain>
    </source>
</reference>
<dbReference type="Gene3D" id="2.40.170.20">
    <property type="entry name" value="TonB-dependent receptor, beta-barrel domain"/>
    <property type="match status" value="1"/>
</dbReference>
<evidence type="ECO:0000256" key="10">
    <source>
        <dbReference type="ARBA" id="ARBA00023237"/>
    </source>
</evidence>
<dbReference type="PROSITE" id="PS52016">
    <property type="entry name" value="TONB_DEPENDENT_REC_3"/>
    <property type="match status" value="1"/>
</dbReference>
<keyword evidence="17" id="KW-1185">Reference proteome</keyword>
<keyword evidence="8 11" id="KW-0472">Membrane</keyword>
<keyword evidence="4 11" id="KW-1134">Transmembrane beta strand</keyword>
<feature type="signal peptide" evidence="13">
    <location>
        <begin position="1"/>
        <end position="22"/>
    </location>
</feature>
<dbReference type="InterPro" id="IPR036942">
    <property type="entry name" value="Beta-barrel_TonB_sf"/>
</dbReference>
<dbReference type="InterPro" id="IPR000531">
    <property type="entry name" value="Beta-barrel_TonB"/>
</dbReference>
<evidence type="ECO:0000259" key="15">
    <source>
        <dbReference type="Pfam" id="PF07715"/>
    </source>
</evidence>
<evidence type="ECO:0000256" key="2">
    <source>
        <dbReference type="ARBA" id="ARBA00009810"/>
    </source>
</evidence>
<evidence type="ECO:0000256" key="8">
    <source>
        <dbReference type="ARBA" id="ARBA00023136"/>
    </source>
</evidence>
<dbReference type="PANTHER" id="PTHR30069">
    <property type="entry name" value="TONB-DEPENDENT OUTER MEMBRANE RECEPTOR"/>
    <property type="match status" value="1"/>
</dbReference>
<evidence type="ECO:0000313" key="16">
    <source>
        <dbReference type="EMBL" id="NHZ35809.1"/>
    </source>
</evidence>
<dbReference type="RefSeq" id="WP_167227323.1">
    <property type="nucleotide sequence ID" value="NZ_VUYU01000013.1"/>
</dbReference>
<dbReference type="PROSITE" id="PS51257">
    <property type="entry name" value="PROKAR_LIPOPROTEIN"/>
    <property type="match status" value="1"/>
</dbReference>